<proteinExistence type="predicted"/>
<accession>A0A4C1V324</accession>
<name>A0A4C1V324_EUMVA</name>
<evidence type="ECO:0000313" key="1">
    <source>
        <dbReference type="EMBL" id="GBP33223.1"/>
    </source>
</evidence>
<evidence type="ECO:0000313" key="2">
    <source>
        <dbReference type="Proteomes" id="UP000299102"/>
    </source>
</evidence>
<dbReference type="EMBL" id="BGZK01000271">
    <property type="protein sequence ID" value="GBP33223.1"/>
    <property type="molecule type" value="Genomic_DNA"/>
</dbReference>
<dbReference type="AlphaFoldDB" id="A0A4C1V324"/>
<keyword evidence="2" id="KW-1185">Reference proteome</keyword>
<gene>
    <name evidence="1" type="ORF">EVAR_5176_1</name>
</gene>
<reference evidence="1 2" key="1">
    <citation type="journal article" date="2019" name="Commun. Biol.">
        <title>The bagworm genome reveals a unique fibroin gene that provides high tensile strength.</title>
        <authorList>
            <person name="Kono N."/>
            <person name="Nakamura H."/>
            <person name="Ohtoshi R."/>
            <person name="Tomita M."/>
            <person name="Numata K."/>
            <person name="Arakawa K."/>
        </authorList>
    </citation>
    <scope>NUCLEOTIDE SEQUENCE [LARGE SCALE GENOMIC DNA]</scope>
</reference>
<organism evidence="1 2">
    <name type="scientific">Eumeta variegata</name>
    <name type="common">Bagworm moth</name>
    <name type="synonym">Eumeta japonica</name>
    <dbReference type="NCBI Taxonomy" id="151549"/>
    <lineage>
        <taxon>Eukaryota</taxon>
        <taxon>Metazoa</taxon>
        <taxon>Ecdysozoa</taxon>
        <taxon>Arthropoda</taxon>
        <taxon>Hexapoda</taxon>
        <taxon>Insecta</taxon>
        <taxon>Pterygota</taxon>
        <taxon>Neoptera</taxon>
        <taxon>Endopterygota</taxon>
        <taxon>Lepidoptera</taxon>
        <taxon>Glossata</taxon>
        <taxon>Ditrysia</taxon>
        <taxon>Tineoidea</taxon>
        <taxon>Psychidae</taxon>
        <taxon>Oiketicinae</taxon>
        <taxon>Eumeta</taxon>
    </lineage>
</organism>
<comment type="caution">
    <text evidence="1">The sequence shown here is derived from an EMBL/GenBank/DDBJ whole genome shotgun (WGS) entry which is preliminary data.</text>
</comment>
<dbReference type="Proteomes" id="UP000299102">
    <property type="component" value="Unassembled WGS sequence"/>
</dbReference>
<protein>
    <submittedName>
        <fullName evidence="1">Uncharacterized protein</fullName>
    </submittedName>
</protein>
<sequence>MWLAAPPLLPDQYPPHFPEFLLMMKPYVEPQLQNRGRSPVVDNPHRKMYGFTREEERELYVRRKWERDIKRRHDRHGASRPNSEGREFETAMCDDYGVFVSLDRR</sequence>